<dbReference type="PIRSF" id="PIRSF001488">
    <property type="entry name" value="Tdi_protein"/>
    <property type="match status" value="1"/>
</dbReference>
<dbReference type="PANTHER" id="PTHR35891">
    <property type="entry name" value="THIOL:DISULFIDE INTERCHANGE PROTEIN DSBA"/>
    <property type="match status" value="1"/>
</dbReference>
<keyword evidence="11" id="KW-1185">Reference proteome</keyword>
<evidence type="ECO:0000259" key="9">
    <source>
        <dbReference type="PROSITE" id="PS51352"/>
    </source>
</evidence>
<sequence length="208" mass="23988">MTKKLFFIVALIFPLALFASEFKFEEGEHFSLIKTEKSEKPQVTEFFSYYCPHCYNFEMIAQRLNKELPEGTFVKSHVNFLRGITPETQSLLSTAYLIAKQAGKANEASDAIFSFIHRNRGSFSTIDDVRRLFVLNDVMTEEKFKQLAGSMAITAQEQYMVEQQNRFAELNALTGVPTFIVNDIYRIELTSIKSYDELKALVEYLLKK</sequence>
<dbReference type="RefSeq" id="WP_038639272.1">
    <property type="nucleotide sequence ID" value="NZ_CP009888.1"/>
</dbReference>
<dbReference type="InterPro" id="IPR001853">
    <property type="entry name" value="DSBA-like_thioredoxin_dom"/>
</dbReference>
<evidence type="ECO:0000256" key="8">
    <source>
        <dbReference type="PIRSR" id="PIRSR001488-1"/>
    </source>
</evidence>
<dbReference type="OrthoDB" id="9784896at2"/>
<evidence type="ECO:0000313" key="11">
    <source>
        <dbReference type="Proteomes" id="UP000030341"/>
    </source>
</evidence>
<dbReference type="STRING" id="1348114.OM33_04550"/>
<evidence type="ECO:0000256" key="1">
    <source>
        <dbReference type="ARBA" id="ARBA00004418"/>
    </source>
</evidence>
<evidence type="ECO:0000256" key="7">
    <source>
        <dbReference type="PIRNR" id="PIRNR001488"/>
    </source>
</evidence>
<dbReference type="EMBL" id="CP009888">
    <property type="protein sequence ID" value="AIY64494.1"/>
    <property type="molecule type" value="Genomic_DNA"/>
</dbReference>
<dbReference type="KEGG" id="pseo:OM33_04550"/>
<evidence type="ECO:0000256" key="3">
    <source>
        <dbReference type="ARBA" id="ARBA00022729"/>
    </source>
</evidence>
<evidence type="ECO:0000256" key="6">
    <source>
        <dbReference type="ARBA" id="ARBA00023284"/>
    </source>
</evidence>
<dbReference type="PROSITE" id="PS51352">
    <property type="entry name" value="THIOREDOXIN_2"/>
    <property type="match status" value="1"/>
</dbReference>
<dbReference type="GO" id="GO:0042597">
    <property type="term" value="C:periplasmic space"/>
    <property type="evidence" value="ECO:0007669"/>
    <property type="project" value="UniProtKB-SubCell"/>
</dbReference>
<protein>
    <recommendedName>
        <fullName evidence="7">Thiol:disulfide interchange protein</fullName>
    </recommendedName>
</protein>
<evidence type="ECO:0000256" key="2">
    <source>
        <dbReference type="ARBA" id="ARBA00005791"/>
    </source>
</evidence>
<evidence type="ECO:0000256" key="4">
    <source>
        <dbReference type="ARBA" id="ARBA00022764"/>
    </source>
</evidence>
<evidence type="ECO:0000313" key="10">
    <source>
        <dbReference type="EMBL" id="AIY64494.1"/>
    </source>
</evidence>
<evidence type="ECO:0000256" key="5">
    <source>
        <dbReference type="ARBA" id="ARBA00023157"/>
    </source>
</evidence>
<feature type="domain" description="Thioredoxin" evidence="9">
    <location>
        <begin position="9"/>
        <end position="207"/>
    </location>
</feature>
<keyword evidence="5 7" id="KW-1015">Disulfide bond</keyword>
<dbReference type="InterPro" id="IPR050824">
    <property type="entry name" value="Thiol_disulfide_DsbA"/>
</dbReference>
<dbReference type="SUPFAM" id="SSF52833">
    <property type="entry name" value="Thioredoxin-like"/>
    <property type="match status" value="1"/>
</dbReference>
<comment type="similarity">
    <text evidence="2">Belongs to the thioredoxin family. DsbA subfamily.</text>
</comment>
<reference evidence="10 11" key="1">
    <citation type="submission" date="2014-11" db="EMBL/GenBank/DDBJ databases">
        <title>Complete Genome Sequence of Pseudoalteromonas sp. Strain OCN003 Isolated from Kaneohe Bay, Oahu, Hawaii.</title>
        <authorList>
            <person name="Beurmann S."/>
            <person name="Videau P."/>
            <person name="Ushijima B."/>
            <person name="Smith A.M."/>
            <person name="Aeby G.S."/>
            <person name="Callahan S.M."/>
            <person name="Belcaid M."/>
        </authorList>
    </citation>
    <scope>NUCLEOTIDE SEQUENCE [LARGE SCALE GENOMIC DNA]</scope>
    <source>
        <strain evidence="10 11">OCN003</strain>
    </source>
</reference>
<dbReference type="AlphaFoldDB" id="A0A0A7ED31"/>
<keyword evidence="3" id="KW-0732">Signal</keyword>
<proteinExistence type="inferred from homology"/>
<dbReference type="CDD" id="cd03019">
    <property type="entry name" value="DsbA_DsbA"/>
    <property type="match status" value="1"/>
</dbReference>
<dbReference type="Proteomes" id="UP000030341">
    <property type="component" value="Chromosome 1"/>
</dbReference>
<dbReference type="HOGENOM" id="CLU_088255_3_0_6"/>
<accession>A0A0A7ED31</accession>
<gene>
    <name evidence="10" type="ORF">OM33_04550</name>
</gene>
<organism evidence="10 11">
    <name type="scientific">Pseudoalteromonas piratica</name>
    <dbReference type="NCBI Taxonomy" id="1348114"/>
    <lineage>
        <taxon>Bacteria</taxon>
        <taxon>Pseudomonadati</taxon>
        <taxon>Pseudomonadota</taxon>
        <taxon>Gammaproteobacteria</taxon>
        <taxon>Alteromonadales</taxon>
        <taxon>Pseudoalteromonadaceae</taxon>
        <taxon>Pseudoalteromonas</taxon>
    </lineage>
</organism>
<dbReference type="GO" id="GO:0016491">
    <property type="term" value="F:oxidoreductase activity"/>
    <property type="evidence" value="ECO:0007669"/>
    <property type="project" value="InterPro"/>
</dbReference>
<dbReference type="eggNOG" id="COG1651">
    <property type="taxonomic scope" value="Bacteria"/>
</dbReference>
<dbReference type="PANTHER" id="PTHR35891:SF2">
    <property type="entry name" value="THIOL:DISULFIDE INTERCHANGE PROTEIN DSBA"/>
    <property type="match status" value="1"/>
</dbReference>
<comment type="subcellular location">
    <subcellularLocation>
        <location evidence="1 7">Periplasm</location>
    </subcellularLocation>
</comment>
<dbReference type="Pfam" id="PF01323">
    <property type="entry name" value="DSBA"/>
    <property type="match status" value="1"/>
</dbReference>
<keyword evidence="4 7" id="KW-0574">Periplasm</keyword>
<dbReference type="InterPro" id="IPR023205">
    <property type="entry name" value="DsbA/DsbL"/>
</dbReference>
<keyword evidence="6" id="KW-0676">Redox-active center</keyword>
<dbReference type="InterPro" id="IPR036249">
    <property type="entry name" value="Thioredoxin-like_sf"/>
</dbReference>
<feature type="disulfide bond" description="Redox-active" evidence="8">
    <location>
        <begin position="51"/>
        <end position="54"/>
    </location>
</feature>
<dbReference type="InterPro" id="IPR013766">
    <property type="entry name" value="Thioredoxin_domain"/>
</dbReference>
<dbReference type="Gene3D" id="3.40.30.10">
    <property type="entry name" value="Glutaredoxin"/>
    <property type="match status" value="1"/>
</dbReference>
<name>A0A0A7ED31_9GAMM</name>